<evidence type="ECO:0000256" key="9">
    <source>
        <dbReference type="ARBA" id="ARBA00023170"/>
    </source>
</evidence>
<dbReference type="InParanoid" id="E0VAA5"/>
<sequence>MFYRMNSSSIIIVNKNILHVIVFLLLITSSTVKCQFLQNDSGKRIRISGDLILGGIFPMHEQRNGKCGAVKEEKGIQRLEAMLYAMDKINKDPTILPNVSLGALILDSCSSDTYALEQSMEFVKSYMSQDMSEYRCESGMRPTHVPHKPVIGVIGASFSVVSIMVANILRLFKIPQLSYASTSTELSDKSRFEYFSRVVPPDNFQAQAIVEVVKALGWKYVSTVAVEGDYGEKGIASFISLATSSGICMAVSEKILRNSKQEDFDRIVERLLTKPNARGVVMFVDEDNTRKLLQSTIRANKTGHFMWIGSDSWGAKNYPVRDQESAAEGAITILPRRTALVEFDKYFTSLRPKMNENSCNESSGKNIKTSGKDTLINCRNVWFREFWSQHHKCYFDTGNVMDLPPEIDKMCTGEEKLQNYEEEGLVPFVVDAVYAMAYAAHNILKDECGDPGILCETMKPTPPGSKLLKYIRNVSFVGLQGTDVRFNEDGDAYGSYSIFQYQKGEEDKYDYVLVGSWKEKLEFEISKTRWRSENSTVPPKSICSEPVPWDTYEISGSVLLELRFLQRRCLRF</sequence>
<reference evidence="15" key="3">
    <citation type="submission" date="2021-02" db="UniProtKB">
        <authorList>
            <consortium name="EnsemblMetazoa"/>
        </authorList>
    </citation>
    <scope>IDENTIFICATION</scope>
    <source>
        <strain evidence="15">USDA</strain>
    </source>
</reference>
<dbReference type="PRINTS" id="PR00593">
    <property type="entry name" value="MTABOTROPICR"/>
</dbReference>
<evidence type="ECO:0000256" key="1">
    <source>
        <dbReference type="ARBA" id="ARBA00004651"/>
    </source>
</evidence>
<dbReference type="PROSITE" id="PS00979">
    <property type="entry name" value="G_PROTEIN_RECEP_F3_1"/>
    <property type="match status" value="1"/>
</dbReference>
<proteinExistence type="inferred from homology"/>
<reference evidence="14" key="2">
    <citation type="submission" date="2007-04" db="EMBL/GenBank/DDBJ databases">
        <title>The genome of the human body louse.</title>
        <authorList>
            <consortium name="The Human Body Louse Genome Consortium"/>
            <person name="Kirkness E."/>
            <person name="Walenz B."/>
            <person name="Hass B."/>
            <person name="Bruggner R."/>
            <person name="Strausberg R."/>
        </authorList>
    </citation>
    <scope>NUCLEOTIDE SEQUENCE</scope>
    <source>
        <strain evidence="14">USDA</strain>
    </source>
</reference>
<dbReference type="OMA" id="FWKEADK"/>
<keyword evidence="10" id="KW-0325">Glycoprotein</keyword>
<dbReference type="EMBL" id="AAZO01000390">
    <property type="status" value="NOT_ANNOTATED_CDS"/>
    <property type="molecule type" value="Genomic_DNA"/>
</dbReference>
<dbReference type="EMBL" id="AAZO01000392">
    <property type="status" value="NOT_ANNOTATED_CDS"/>
    <property type="molecule type" value="Genomic_DNA"/>
</dbReference>
<dbReference type="EMBL" id="AAZO01000396">
    <property type="status" value="NOT_ANNOTATED_CDS"/>
    <property type="molecule type" value="Genomic_DNA"/>
</dbReference>
<dbReference type="EnsemblMetazoa" id="PHUM032850-RA">
    <property type="protein sequence ID" value="PHUM032850-PA"/>
    <property type="gene ID" value="PHUM032850"/>
</dbReference>
<keyword evidence="8" id="KW-1015">Disulfide bond</keyword>
<dbReference type="Pfam" id="PF01094">
    <property type="entry name" value="ANF_receptor"/>
    <property type="match status" value="1"/>
</dbReference>
<evidence type="ECO:0000256" key="4">
    <source>
        <dbReference type="ARBA" id="ARBA00022692"/>
    </source>
</evidence>
<evidence type="ECO:0000256" key="11">
    <source>
        <dbReference type="ARBA" id="ARBA00023224"/>
    </source>
</evidence>
<dbReference type="InterPro" id="IPR050726">
    <property type="entry name" value="mGluR"/>
</dbReference>
<keyword evidence="11" id="KW-0807">Transducer</keyword>
<dbReference type="SUPFAM" id="SSF53822">
    <property type="entry name" value="Periplasmic binding protein-like I"/>
    <property type="match status" value="1"/>
</dbReference>
<dbReference type="EMBL" id="AAZO01000393">
    <property type="status" value="NOT_ANNOTATED_CDS"/>
    <property type="molecule type" value="Genomic_DNA"/>
</dbReference>
<dbReference type="GO" id="GO:0004930">
    <property type="term" value="F:G protein-coupled receptor activity"/>
    <property type="evidence" value="ECO:0007669"/>
    <property type="project" value="UniProtKB-KW"/>
</dbReference>
<keyword evidence="5 12" id="KW-1133">Transmembrane helix</keyword>
<name>E0VAA5_PEDHC</name>
<dbReference type="InterPro" id="IPR000337">
    <property type="entry name" value="GPCR_3"/>
</dbReference>
<evidence type="ECO:0000256" key="8">
    <source>
        <dbReference type="ARBA" id="ARBA00023157"/>
    </source>
</evidence>
<dbReference type="FunCoup" id="E0VAA5">
    <property type="interactions" value="269"/>
</dbReference>
<feature type="transmembrane region" description="Helical" evidence="12">
    <location>
        <begin position="150"/>
        <end position="169"/>
    </location>
</feature>
<dbReference type="OrthoDB" id="425344at2759"/>
<evidence type="ECO:0000313" key="14">
    <source>
        <dbReference type="EMBL" id="EEB10312.1"/>
    </source>
</evidence>
<dbReference type="PANTHER" id="PTHR24060">
    <property type="entry name" value="METABOTROPIC GLUTAMATE RECEPTOR"/>
    <property type="match status" value="1"/>
</dbReference>
<evidence type="ECO:0000259" key="13">
    <source>
        <dbReference type="Pfam" id="PF01094"/>
    </source>
</evidence>
<evidence type="ECO:0000256" key="6">
    <source>
        <dbReference type="ARBA" id="ARBA00023040"/>
    </source>
</evidence>
<evidence type="ECO:0000256" key="7">
    <source>
        <dbReference type="ARBA" id="ARBA00023136"/>
    </source>
</evidence>
<keyword evidence="16" id="KW-1185">Reference proteome</keyword>
<dbReference type="Proteomes" id="UP000009046">
    <property type="component" value="Unassembled WGS sequence"/>
</dbReference>
<dbReference type="CTD" id="8232284"/>
<keyword evidence="6" id="KW-0297">G-protein coupled receptor</keyword>
<dbReference type="AlphaFoldDB" id="E0VAA5"/>
<dbReference type="InterPro" id="IPR017979">
    <property type="entry name" value="GPCR_3_CS"/>
</dbReference>
<reference evidence="14" key="1">
    <citation type="submission" date="2007-04" db="EMBL/GenBank/DDBJ databases">
        <title>Annotation of Pediculus humanus corporis strain USDA.</title>
        <authorList>
            <person name="Kirkness E."/>
            <person name="Hannick L."/>
            <person name="Hass B."/>
            <person name="Bruggner R."/>
            <person name="Lawson D."/>
            <person name="Bidwell S."/>
            <person name="Joardar V."/>
            <person name="Caler E."/>
            <person name="Walenz B."/>
            <person name="Inman J."/>
            <person name="Schobel S."/>
            <person name="Galinsky K."/>
            <person name="Amedeo P."/>
            <person name="Strausberg R."/>
        </authorList>
    </citation>
    <scope>NUCLEOTIDE SEQUENCE</scope>
    <source>
        <strain evidence="14">USDA</strain>
    </source>
</reference>
<dbReference type="EMBL" id="AAZO01000397">
    <property type="status" value="NOT_ANNOTATED_CDS"/>
    <property type="molecule type" value="Genomic_DNA"/>
</dbReference>
<accession>E0VAA5</accession>
<evidence type="ECO:0000256" key="5">
    <source>
        <dbReference type="ARBA" id="ARBA00022989"/>
    </source>
</evidence>
<evidence type="ECO:0000256" key="2">
    <source>
        <dbReference type="ARBA" id="ARBA00007242"/>
    </source>
</evidence>
<evidence type="ECO:0000256" key="10">
    <source>
        <dbReference type="ARBA" id="ARBA00023180"/>
    </source>
</evidence>
<dbReference type="GeneID" id="8232284"/>
<comment type="similarity">
    <text evidence="2">Belongs to the G-protein coupled receptor 3 family.</text>
</comment>
<dbReference type="EMBL" id="DS235005">
    <property type="protein sequence ID" value="EEB10312.1"/>
    <property type="molecule type" value="Genomic_DNA"/>
</dbReference>
<dbReference type="PRINTS" id="PR00248">
    <property type="entry name" value="GPCRMGR"/>
</dbReference>
<dbReference type="HOGENOM" id="CLU_005389_2_1_1"/>
<dbReference type="InterPro" id="IPR028082">
    <property type="entry name" value="Peripla_BP_I"/>
</dbReference>
<dbReference type="EMBL" id="AAZO01000399">
    <property type="status" value="NOT_ANNOTATED_CDS"/>
    <property type="molecule type" value="Genomic_DNA"/>
</dbReference>
<keyword evidence="7 12" id="KW-0472">Membrane</keyword>
<comment type="subcellular location">
    <subcellularLocation>
        <location evidence="1">Cell membrane</location>
        <topology evidence="1">Multi-pass membrane protein</topology>
    </subcellularLocation>
</comment>
<feature type="domain" description="Receptor ligand binding region" evidence="13">
    <location>
        <begin position="78"/>
        <end position="503"/>
    </location>
</feature>
<dbReference type="VEuPathDB" id="VectorBase:PHUM032850"/>
<dbReference type="EMBL" id="AAZO01000398">
    <property type="status" value="NOT_ANNOTATED_CDS"/>
    <property type="molecule type" value="Genomic_DNA"/>
</dbReference>
<dbReference type="eggNOG" id="KOG1056">
    <property type="taxonomic scope" value="Eukaryota"/>
</dbReference>
<gene>
    <name evidence="15" type="primary">8232284</name>
    <name evidence="14" type="ORF">Phum_PHUM032850</name>
</gene>
<organism>
    <name type="scientific">Pediculus humanus subsp. corporis</name>
    <name type="common">Body louse</name>
    <dbReference type="NCBI Taxonomy" id="121224"/>
    <lineage>
        <taxon>Eukaryota</taxon>
        <taxon>Metazoa</taxon>
        <taxon>Ecdysozoa</taxon>
        <taxon>Arthropoda</taxon>
        <taxon>Hexapoda</taxon>
        <taxon>Insecta</taxon>
        <taxon>Pterygota</taxon>
        <taxon>Neoptera</taxon>
        <taxon>Paraneoptera</taxon>
        <taxon>Psocodea</taxon>
        <taxon>Troctomorpha</taxon>
        <taxon>Phthiraptera</taxon>
        <taxon>Anoplura</taxon>
        <taxon>Pediculidae</taxon>
        <taxon>Pediculus</taxon>
    </lineage>
</organism>
<evidence type="ECO:0000256" key="12">
    <source>
        <dbReference type="SAM" id="Phobius"/>
    </source>
</evidence>
<dbReference type="EMBL" id="AAZO01000391">
    <property type="status" value="NOT_ANNOTATED_CDS"/>
    <property type="molecule type" value="Genomic_DNA"/>
</dbReference>
<dbReference type="Gene3D" id="3.40.50.2300">
    <property type="match status" value="2"/>
</dbReference>
<evidence type="ECO:0000313" key="15">
    <source>
        <dbReference type="EnsemblMetazoa" id="PHUM032850-PA"/>
    </source>
</evidence>
<keyword evidence="4 12" id="KW-0812">Transmembrane</keyword>
<dbReference type="KEGG" id="phu:Phum_PHUM032850"/>
<dbReference type="EMBL" id="AAZO01000395">
    <property type="status" value="NOT_ANNOTATED_CDS"/>
    <property type="molecule type" value="Genomic_DNA"/>
</dbReference>
<protein>
    <submittedName>
        <fullName evidence="14">Metabotropic glutamate receptor 4, 6, 7, putative</fullName>
    </submittedName>
</protein>
<keyword evidence="3" id="KW-1003">Cell membrane</keyword>
<dbReference type="FunFam" id="3.40.50.2300:FF:000009">
    <property type="entry name" value="Glutamate receptor, metabotropic 4"/>
    <property type="match status" value="1"/>
</dbReference>
<dbReference type="InterPro" id="IPR001828">
    <property type="entry name" value="ANF_lig-bd_rcpt"/>
</dbReference>
<evidence type="ECO:0000313" key="16">
    <source>
        <dbReference type="Proteomes" id="UP000009046"/>
    </source>
</evidence>
<dbReference type="EMBL" id="AAZO01000394">
    <property type="status" value="NOT_ANNOTATED_CDS"/>
    <property type="molecule type" value="Genomic_DNA"/>
</dbReference>
<dbReference type="InterPro" id="IPR000162">
    <property type="entry name" value="GPCR_3_mtglu_rcpt"/>
</dbReference>
<evidence type="ECO:0000256" key="3">
    <source>
        <dbReference type="ARBA" id="ARBA00022475"/>
    </source>
</evidence>
<dbReference type="GO" id="GO:0005886">
    <property type="term" value="C:plasma membrane"/>
    <property type="evidence" value="ECO:0007669"/>
    <property type="project" value="UniProtKB-SubCell"/>
</dbReference>
<dbReference type="RefSeq" id="XP_002423050.1">
    <property type="nucleotide sequence ID" value="XM_002423005.1"/>
</dbReference>
<keyword evidence="9 14" id="KW-0675">Receptor</keyword>